<dbReference type="PANTHER" id="PTHR40714">
    <property type="entry name" value="TMF-REGULATED NUCLEAR PROTEIN 1"/>
    <property type="match status" value="1"/>
</dbReference>
<feature type="region of interest" description="Disordered" evidence="1">
    <location>
        <begin position="1"/>
        <end position="93"/>
    </location>
</feature>
<dbReference type="OrthoDB" id="9685906at2759"/>
<dbReference type="CTD" id="388610"/>
<organism evidence="2 3">
    <name type="scientific">Tursiops truncatus</name>
    <name type="common">Atlantic bottle-nosed dolphin</name>
    <name type="synonym">Delphinus truncatus</name>
    <dbReference type="NCBI Taxonomy" id="9739"/>
    <lineage>
        <taxon>Eukaryota</taxon>
        <taxon>Metazoa</taxon>
        <taxon>Chordata</taxon>
        <taxon>Craniata</taxon>
        <taxon>Vertebrata</taxon>
        <taxon>Euteleostomi</taxon>
        <taxon>Mammalia</taxon>
        <taxon>Eutheria</taxon>
        <taxon>Laurasiatheria</taxon>
        <taxon>Artiodactyla</taxon>
        <taxon>Whippomorpha</taxon>
        <taxon>Cetacea</taxon>
        <taxon>Odontoceti</taxon>
        <taxon>Delphinidae</taxon>
        <taxon>Tursiops</taxon>
    </lineage>
</organism>
<dbReference type="FunCoup" id="A0A2U4BL43">
    <property type="interactions" value="94"/>
</dbReference>
<dbReference type="GeneID" id="101325115"/>
<dbReference type="PANTHER" id="PTHR40714:SF1">
    <property type="entry name" value="TMF-REGULATED NUCLEAR PROTEIN 1"/>
    <property type="match status" value="1"/>
</dbReference>
<proteinExistence type="predicted"/>
<dbReference type="InParanoid" id="A0A2U4BL43"/>
<dbReference type="AlphaFoldDB" id="A0A2U4BL43"/>
<reference evidence="3" key="1">
    <citation type="submission" date="2025-08" db="UniProtKB">
        <authorList>
            <consortium name="RefSeq"/>
        </authorList>
    </citation>
    <scope>IDENTIFICATION</scope>
    <source>
        <tissue evidence="3">Spleen</tissue>
    </source>
</reference>
<evidence type="ECO:0000313" key="3">
    <source>
        <dbReference type="RefSeq" id="XP_019793938.2"/>
    </source>
</evidence>
<evidence type="ECO:0000313" key="2">
    <source>
        <dbReference type="Proteomes" id="UP000245320"/>
    </source>
</evidence>
<accession>A0A2U4BL43</accession>
<dbReference type="InterPro" id="IPR040266">
    <property type="entry name" value="TRNP1"/>
</dbReference>
<protein>
    <submittedName>
        <fullName evidence="3">TMF-regulated nuclear protein 1</fullName>
    </submittedName>
</protein>
<dbReference type="GO" id="GO:0003677">
    <property type="term" value="F:DNA binding"/>
    <property type="evidence" value="ECO:0007669"/>
    <property type="project" value="InterPro"/>
</dbReference>
<dbReference type="Proteomes" id="UP000245320">
    <property type="component" value="Chromosome 1"/>
</dbReference>
<sequence>MPGCRISACGPGAQEGSAEPGSPSPPPGERLFSPQPPSPTPTLTPTPAQASPQPEVAQESAGSAEGQELQRWRQGASGGAGRTGPAGGAGGGPVAAAAAAAAAGGRALELAEARRRLLEVEGRRRLVSELESRVLQLHCVFLAAELRLAHRAESLGRLGGGVAQAELYLAAHGSRLKKGSRRGRRGRPPALLASALGLGGCVPWGAGRLRRGHCPEPDSPFRRSPPRGPASPQR</sequence>
<evidence type="ECO:0000256" key="1">
    <source>
        <dbReference type="SAM" id="MobiDB-lite"/>
    </source>
</evidence>
<feature type="compositionally biased region" description="Pro residues" evidence="1">
    <location>
        <begin position="22"/>
        <end position="44"/>
    </location>
</feature>
<feature type="compositionally biased region" description="Low complexity" evidence="1">
    <location>
        <begin position="45"/>
        <end position="54"/>
    </location>
</feature>
<gene>
    <name evidence="3" type="primary">TRNP1</name>
</gene>
<keyword evidence="2" id="KW-1185">Reference proteome</keyword>
<feature type="compositionally biased region" description="Gly residues" evidence="1">
    <location>
        <begin position="76"/>
        <end position="93"/>
    </location>
</feature>
<dbReference type="RefSeq" id="XP_019793938.2">
    <property type="nucleotide sequence ID" value="XM_019938379.2"/>
</dbReference>
<name>A0A2U4BL43_TURTR</name>
<dbReference type="GO" id="GO:0042127">
    <property type="term" value="P:regulation of cell population proliferation"/>
    <property type="evidence" value="ECO:0007669"/>
    <property type="project" value="InterPro"/>
</dbReference>
<feature type="region of interest" description="Disordered" evidence="1">
    <location>
        <begin position="212"/>
        <end position="234"/>
    </location>
</feature>
<dbReference type="GO" id="GO:0005634">
    <property type="term" value="C:nucleus"/>
    <property type="evidence" value="ECO:0007669"/>
    <property type="project" value="InterPro"/>
</dbReference>